<comment type="caution">
    <text evidence="1">The sequence shown here is derived from an EMBL/GenBank/DDBJ whole genome shotgun (WGS) entry which is preliminary data.</text>
</comment>
<gene>
    <name evidence="1" type="ORF">E4U60_000969</name>
</gene>
<accession>A0A9P7SHT3</accession>
<sequence>MDAVVWTKLLQLATPFPAVLDGPSGTWGLVGRMTVPVRASVRRILQRAKEQGTPVRSDLFNSRFASTNVVLDPELSLHEWISALKDALWVDDLSEKKQARERYHEALEQPMQKPQHWSVWLAEYNETASLAKLHGIPEVLQIHALMKDFRPQWQM</sequence>
<protein>
    <submittedName>
        <fullName evidence="1">Uncharacterized protein</fullName>
    </submittedName>
</protein>
<dbReference type="Proteomes" id="UP000706124">
    <property type="component" value="Unassembled WGS sequence"/>
</dbReference>
<name>A0A9P7SHT3_9HYPO</name>
<keyword evidence="2" id="KW-1185">Reference proteome</keyword>
<evidence type="ECO:0000313" key="2">
    <source>
        <dbReference type="Proteomes" id="UP000706124"/>
    </source>
</evidence>
<organism evidence="1 2">
    <name type="scientific">Claviceps pazoutovae</name>
    <dbReference type="NCBI Taxonomy" id="1649127"/>
    <lineage>
        <taxon>Eukaryota</taxon>
        <taxon>Fungi</taxon>
        <taxon>Dikarya</taxon>
        <taxon>Ascomycota</taxon>
        <taxon>Pezizomycotina</taxon>
        <taxon>Sordariomycetes</taxon>
        <taxon>Hypocreomycetidae</taxon>
        <taxon>Hypocreales</taxon>
        <taxon>Clavicipitaceae</taxon>
        <taxon>Claviceps</taxon>
    </lineage>
</organism>
<proteinExistence type="predicted"/>
<dbReference type="EMBL" id="SRPO01000135">
    <property type="protein sequence ID" value="KAG5939262.1"/>
    <property type="molecule type" value="Genomic_DNA"/>
</dbReference>
<dbReference type="OrthoDB" id="4954059at2759"/>
<evidence type="ECO:0000313" key="1">
    <source>
        <dbReference type="EMBL" id="KAG5939262.1"/>
    </source>
</evidence>
<dbReference type="AlphaFoldDB" id="A0A9P7SHT3"/>
<reference evidence="1 2" key="1">
    <citation type="journal article" date="2020" name="bioRxiv">
        <title>Whole genome comparisons of ergot fungi reveals the divergence and evolution of species within the genus Claviceps are the result of varying mechanisms driving genome evolution and host range expansion.</title>
        <authorList>
            <person name="Wyka S.A."/>
            <person name="Mondo S.J."/>
            <person name="Liu M."/>
            <person name="Dettman J."/>
            <person name="Nalam V."/>
            <person name="Broders K.D."/>
        </authorList>
    </citation>
    <scope>NUCLEOTIDE SEQUENCE [LARGE SCALE GENOMIC DNA]</scope>
    <source>
        <strain evidence="1 2">CCC 1485</strain>
    </source>
</reference>